<dbReference type="FunFam" id="3.90.190.10:FF:000105">
    <property type="entry name" value="Protein tyrosine phosphatase type IVA 3"/>
    <property type="match status" value="1"/>
</dbReference>
<comment type="subunit">
    <text evidence="15">Interacts with tubulin.</text>
</comment>
<dbReference type="InterPro" id="IPR000387">
    <property type="entry name" value="Tyr_Pase_dom"/>
</dbReference>
<keyword evidence="9" id="KW-0472">Membrane</keyword>
<evidence type="ECO:0000256" key="1">
    <source>
        <dbReference type="ARBA" id="ARBA00004236"/>
    </source>
</evidence>
<dbReference type="EMBL" id="GAKP01022232">
    <property type="protein sequence ID" value="JAC36720.1"/>
    <property type="molecule type" value="Transcribed_RNA"/>
</dbReference>
<evidence type="ECO:0000256" key="3">
    <source>
        <dbReference type="ARBA" id="ARBA00013064"/>
    </source>
</evidence>
<dbReference type="InterPro" id="IPR029021">
    <property type="entry name" value="Prot-tyrosine_phosphatase-like"/>
</dbReference>
<dbReference type="EC" id="3.1.3.48" evidence="3"/>
<evidence type="ECO:0000256" key="12">
    <source>
        <dbReference type="ARBA" id="ARBA00023289"/>
    </source>
</evidence>
<evidence type="ECO:0000256" key="2">
    <source>
        <dbReference type="ARBA" id="ARBA00004412"/>
    </source>
</evidence>
<dbReference type="GO" id="GO:0005886">
    <property type="term" value="C:plasma membrane"/>
    <property type="evidence" value="ECO:0007669"/>
    <property type="project" value="UniProtKB-SubCell"/>
</dbReference>
<proteinExistence type="predicted"/>
<dbReference type="AlphaFoldDB" id="A0A034V4R4"/>
<dbReference type="InterPro" id="IPR050561">
    <property type="entry name" value="PTP"/>
</dbReference>
<comment type="function">
    <text evidence="14">Protein tyrosine phosphatase which stimulates progression from G1 into S phase during mitosis. Enhances cell proliferation, cell motility and invasive activity, and promotes cancer metastasis. May be involved in the progression of cardiac hypertrophy by inhibiting intracellular calcium mobilization in response to angiotensin II.</text>
</comment>
<evidence type="ECO:0000256" key="13">
    <source>
        <dbReference type="ARBA" id="ARBA00051722"/>
    </source>
</evidence>
<keyword evidence="5" id="KW-0488">Methylation</keyword>
<dbReference type="Gene3D" id="3.90.190.10">
    <property type="entry name" value="Protein tyrosine phosphatase superfamily"/>
    <property type="match status" value="1"/>
</dbReference>
<sequence length="172" mass="19472">MPGTPVRLSSPSEVIEFAGMRFLIADTPHNVTLRRYIRNLQNHEVSLLVGVCDVDYDLRPFADAGIDVKILHFDNGTFPNERLKKQWFRLLHENITVHPDTCVAVHCKSGLGRPALLVAIALIELGMRFDIAVAAIRSRRRGAFSEAQYEYLKHYQPELFIGQRKSGNCALQ</sequence>
<comment type="catalytic activity">
    <reaction evidence="13">
        <text>O-phospho-L-tyrosyl-[protein] + H2O = L-tyrosyl-[protein] + phosphate</text>
        <dbReference type="Rhea" id="RHEA:10684"/>
        <dbReference type="Rhea" id="RHEA-COMP:10136"/>
        <dbReference type="Rhea" id="RHEA-COMP:20101"/>
        <dbReference type="ChEBI" id="CHEBI:15377"/>
        <dbReference type="ChEBI" id="CHEBI:43474"/>
        <dbReference type="ChEBI" id="CHEBI:46858"/>
        <dbReference type="ChEBI" id="CHEBI:61978"/>
        <dbReference type="EC" id="3.1.3.48"/>
    </reaction>
</comment>
<organism evidence="19">
    <name type="scientific">Bactrocera dorsalis</name>
    <name type="common">Oriental fruit fly</name>
    <name type="synonym">Dacus dorsalis</name>
    <dbReference type="NCBI Taxonomy" id="27457"/>
    <lineage>
        <taxon>Eukaryota</taxon>
        <taxon>Metazoa</taxon>
        <taxon>Ecdysozoa</taxon>
        <taxon>Arthropoda</taxon>
        <taxon>Hexapoda</taxon>
        <taxon>Insecta</taxon>
        <taxon>Pterygota</taxon>
        <taxon>Neoptera</taxon>
        <taxon>Endopterygota</taxon>
        <taxon>Diptera</taxon>
        <taxon>Brachycera</taxon>
        <taxon>Muscomorpha</taxon>
        <taxon>Tephritoidea</taxon>
        <taxon>Tephritidae</taxon>
        <taxon>Bactrocera</taxon>
        <taxon>Bactrocera</taxon>
    </lineage>
</organism>
<evidence type="ECO:0000256" key="5">
    <source>
        <dbReference type="ARBA" id="ARBA00022481"/>
    </source>
</evidence>
<evidence type="ECO:0000256" key="9">
    <source>
        <dbReference type="ARBA" id="ARBA00023136"/>
    </source>
</evidence>
<keyword evidence="6" id="KW-0967">Endosome</keyword>
<dbReference type="OrthoDB" id="5632at2759"/>
<evidence type="ECO:0000256" key="8">
    <source>
        <dbReference type="ARBA" id="ARBA00022912"/>
    </source>
</evidence>
<dbReference type="PROSITE" id="PS50056">
    <property type="entry name" value="TYR_PHOSPHATASE_2"/>
    <property type="match status" value="1"/>
</dbReference>
<dbReference type="GO" id="GO:0004725">
    <property type="term" value="F:protein tyrosine phosphatase activity"/>
    <property type="evidence" value="ECO:0007669"/>
    <property type="project" value="UniProtKB-EC"/>
</dbReference>
<dbReference type="GO" id="GO:0043542">
    <property type="term" value="P:endothelial cell migration"/>
    <property type="evidence" value="ECO:0007669"/>
    <property type="project" value="UniProtKB-ARBA"/>
</dbReference>
<evidence type="ECO:0000256" key="15">
    <source>
        <dbReference type="ARBA" id="ARBA00064590"/>
    </source>
</evidence>
<keyword evidence="7" id="KW-0378">Hydrolase</keyword>
<keyword evidence="12" id="KW-0636">Prenylation</keyword>
<evidence type="ECO:0000256" key="6">
    <source>
        <dbReference type="ARBA" id="ARBA00022753"/>
    </source>
</evidence>
<dbReference type="GO" id="GO:0009966">
    <property type="term" value="P:regulation of signal transduction"/>
    <property type="evidence" value="ECO:0007669"/>
    <property type="project" value="UniProtKB-ARBA"/>
</dbReference>
<accession>A0A034V4R4</accession>
<evidence type="ECO:0000256" key="4">
    <source>
        <dbReference type="ARBA" id="ARBA00022475"/>
    </source>
</evidence>
<evidence type="ECO:0000256" key="16">
    <source>
        <dbReference type="ARBA" id="ARBA00069015"/>
    </source>
</evidence>
<name>A0A034V4R4_BACDO</name>
<protein>
    <recommendedName>
        <fullName evidence="16">Protein tyrosine phosphatase type IVA 3</fullName>
        <ecNumber evidence="3">3.1.3.48</ecNumber>
    </recommendedName>
    <alternativeName>
        <fullName evidence="17">Protein-tyrosine phosphatase 4a3</fullName>
    </alternativeName>
</protein>
<evidence type="ECO:0000313" key="19">
    <source>
        <dbReference type="EMBL" id="JAC36720.1"/>
    </source>
</evidence>
<comment type="subcellular location">
    <subcellularLocation>
        <location evidence="1">Cell membrane</location>
    </subcellularLocation>
    <subcellularLocation>
        <location evidence="2">Early endosome</location>
    </subcellularLocation>
</comment>
<keyword evidence="11" id="KW-0449">Lipoprotein</keyword>
<gene>
    <name evidence="19" type="primary">TP4A2</name>
</gene>
<keyword evidence="10" id="KW-1015">Disulfide bond</keyword>
<evidence type="ECO:0000256" key="11">
    <source>
        <dbReference type="ARBA" id="ARBA00023288"/>
    </source>
</evidence>
<reference evidence="19" key="1">
    <citation type="journal article" date="2014" name="BMC Genomics">
        <title>Characterizing the developmental transcriptome of the oriental fruit fly, Bactrocera dorsalis (Diptera: Tephritidae) through comparative genomic analysis with Drosophila melanogaster utilizing modENCODE datasets.</title>
        <authorList>
            <person name="Geib S.M."/>
            <person name="Calla B."/>
            <person name="Hall B."/>
            <person name="Hou S."/>
            <person name="Manoukis N.C."/>
        </authorList>
    </citation>
    <scope>NUCLEOTIDE SEQUENCE</scope>
    <source>
        <strain evidence="19">Punador</strain>
    </source>
</reference>
<feature type="domain" description="Tyrosine specific protein phosphatases" evidence="18">
    <location>
        <begin position="85"/>
        <end position="151"/>
    </location>
</feature>
<keyword evidence="8" id="KW-0904">Protein phosphatase</keyword>
<dbReference type="SUPFAM" id="SSF52799">
    <property type="entry name" value="(Phosphotyrosine protein) phosphatases II"/>
    <property type="match status" value="1"/>
</dbReference>
<evidence type="ECO:0000256" key="7">
    <source>
        <dbReference type="ARBA" id="ARBA00022801"/>
    </source>
</evidence>
<dbReference type="PANTHER" id="PTHR23339">
    <property type="entry name" value="TYROSINE SPECIFIC PROTEIN PHOSPHATASE AND DUAL SPECIFICITY PROTEIN PHOSPHATASE"/>
    <property type="match status" value="1"/>
</dbReference>
<keyword evidence="4" id="KW-1003">Cell membrane</keyword>
<evidence type="ECO:0000256" key="10">
    <source>
        <dbReference type="ARBA" id="ARBA00023157"/>
    </source>
</evidence>
<dbReference type="GO" id="GO:0005769">
    <property type="term" value="C:early endosome"/>
    <property type="evidence" value="ECO:0007669"/>
    <property type="project" value="UniProtKB-SubCell"/>
</dbReference>
<evidence type="ECO:0000256" key="14">
    <source>
        <dbReference type="ARBA" id="ARBA00057132"/>
    </source>
</evidence>
<evidence type="ECO:0000256" key="17">
    <source>
        <dbReference type="ARBA" id="ARBA00082375"/>
    </source>
</evidence>
<evidence type="ECO:0000259" key="18">
    <source>
        <dbReference type="PROSITE" id="PS50056"/>
    </source>
</evidence>